<dbReference type="PANTHER" id="PTHR10183">
    <property type="entry name" value="CALPAIN"/>
    <property type="match status" value="1"/>
</dbReference>
<dbReference type="FunFam" id="3.90.70.10:FF:000072">
    <property type="entry name" value="Cysteine proteinase"/>
    <property type="match status" value="1"/>
</dbReference>
<reference evidence="10" key="2">
    <citation type="journal article" date="2018" name="Nat. Commun.">
        <title>Extreme sensitivity to ultraviolet light in the fungal pathogen causing white-nose syndrome of bats.</title>
        <authorList>
            <person name="Palmer J.M."/>
            <person name="Drees K.P."/>
            <person name="Foster J.T."/>
            <person name="Lindner D.L."/>
        </authorList>
    </citation>
    <scope>NUCLEOTIDE SEQUENCE [LARGE SCALE GENOMIC DNA]</scope>
    <source>
        <strain evidence="10">UAMH 10579</strain>
    </source>
</reference>
<dbReference type="SMART" id="SM00230">
    <property type="entry name" value="CysPc"/>
    <property type="match status" value="1"/>
</dbReference>
<reference evidence="9 10" key="1">
    <citation type="submission" date="2016-03" db="EMBL/GenBank/DDBJ databases">
        <title>Comparative genomics of Pseudogymnoascus destructans, the fungus causing white-nose syndrome of bats.</title>
        <authorList>
            <person name="Palmer J.M."/>
            <person name="Drees K.P."/>
            <person name="Foster J.T."/>
            <person name="Lindner D.L."/>
        </authorList>
    </citation>
    <scope>NUCLEOTIDE SEQUENCE [LARGE SCALE GENOMIC DNA]</scope>
    <source>
        <strain evidence="9 10">UAMH 10579</strain>
    </source>
</reference>
<evidence type="ECO:0000256" key="6">
    <source>
        <dbReference type="PROSITE-ProRule" id="PRU00239"/>
    </source>
</evidence>
<feature type="region of interest" description="Disordered" evidence="7">
    <location>
        <begin position="882"/>
        <end position="981"/>
    </location>
</feature>
<evidence type="ECO:0000256" key="5">
    <source>
        <dbReference type="PIRSR" id="PIRSR622684-1"/>
    </source>
</evidence>
<sequence>MATFSGPDVEDVRTMISRCHGDSSESVTPKASTTTTTRKSKKQAPQEIIDEFWTKFNTKTPGKATTILPADSYAKKVGESAPKGTITSLSSSASYEEAVRTCKLKVAKIVKECRRANQKYRDPHFDIEFDLKWGKRDCLETLKTPNREKSIFRPKSVKRVGDIFENPQFFINGPEAKDIRQGQDGDCWLLAGLCTLSNKKGLIERVCVARDEAVGVYGFVFYRDSEWRSEIIDDKLYLTKPDYDESILERLLWEDRERVSSEDEYKKVYQTNSGALYFAQCEDPNETWLPLLEKAYAKAHGDFATIDGGYTGEGIEDLTGGVTMELFSTDILDKNAFWTNELLRVNEEFLFGCSSCLFAGWGERKGIIEGHAYSIMRAVEMDGQRLLLLKNPWGKGEWTGPWSDGSKEWTPEWMMKLNHRFGDDGAFWISYDDFLKKYQTFDRTRLFTDDWKVTHQWTSLTIPWSVDYNSTKFAFTINKPASVVVVLNQLDGRYFRGLEGQYTFELSFRIHKAGEEDYIIRSHTNYCMKRSVAAELDLDEAGEYLVLVKITAKRDFTALPAHTVIRDNAKDRRDKLLRIGLAYDLAHAKGHVEESEEDKKSREKAEARAKAKERKEIKDKLTEKKKKKNRSEAKTAKRERARQNKAKARAEAREKKEADKKKLEGEAKKPEEEAAAETGAEKAESEKADTDMADTEKTDTEKSGSEKAISENADAEKRSEEKPEAKALKNKEPAAEGADSTHSQTPASSSTRQAITEAALDQLAAATGDSSRSARSTGKNADRGISPLNHARSAPRDKLNRREAPIYDSDDSDTDSCVSSVSDSTIDAEIEKAKLPTPVTKEEKKDKKAADDESEDEFEKDPWNAVAVVGLRVYAKAKEVEKEDEVEVGGSAGSEEVKVDSGKKEVAAVKLEDKAKGDEEKVEGPAELTQKTESATKDAEDASGKTKEEKLETTEIVTEDKPQETASKTEAKEEDPQELEVSIRVIRPRTWEDGEASLDVDDSAMDATKNLAEESDNEDGNKKVVIGMKGSLGAVSN</sequence>
<evidence type="ECO:0000256" key="1">
    <source>
        <dbReference type="ARBA" id="ARBA00007623"/>
    </source>
</evidence>
<dbReference type="CDD" id="cd00044">
    <property type="entry name" value="CysPc"/>
    <property type="match status" value="1"/>
</dbReference>
<keyword evidence="4 6" id="KW-0788">Thiol protease</keyword>
<dbReference type="GO" id="GO:0006508">
    <property type="term" value="P:proteolysis"/>
    <property type="evidence" value="ECO:0007669"/>
    <property type="project" value="UniProtKB-KW"/>
</dbReference>
<keyword evidence="10" id="KW-1185">Reference proteome</keyword>
<dbReference type="GO" id="GO:0004198">
    <property type="term" value="F:calcium-dependent cysteine-type endopeptidase activity"/>
    <property type="evidence" value="ECO:0007669"/>
    <property type="project" value="InterPro"/>
</dbReference>
<dbReference type="InterPro" id="IPR001300">
    <property type="entry name" value="Peptidase_C2_calpain_cat"/>
</dbReference>
<dbReference type="PROSITE" id="PS50203">
    <property type="entry name" value="CALPAIN_CAT"/>
    <property type="match status" value="1"/>
</dbReference>
<evidence type="ECO:0000256" key="4">
    <source>
        <dbReference type="ARBA" id="ARBA00022807"/>
    </source>
</evidence>
<feature type="active site" evidence="5 6">
    <location>
        <position position="371"/>
    </location>
</feature>
<protein>
    <recommendedName>
        <fullName evidence="8">Calpain catalytic domain-containing protein</fullName>
    </recommendedName>
</protein>
<dbReference type="GeneID" id="28834590"/>
<feature type="active site" evidence="5 6">
    <location>
        <position position="391"/>
    </location>
</feature>
<dbReference type="SUPFAM" id="SSF54001">
    <property type="entry name" value="Cysteine proteinases"/>
    <property type="match status" value="1"/>
</dbReference>
<dbReference type="RefSeq" id="XP_018134328.1">
    <property type="nucleotide sequence ID" value="XM_018270730.2"/>
</dbReference>
<dbReference type="Proteomes" id="UP000091956">
    <property type="component" value="Unassembled WGS sequence"/>
</dbReference>
<organism evidence="9 10">
    <name type="scientific">Pseudogymnoascus verrucosus</name>
    <dbReference type="NCBI Taxonomy" id="342668"/>
    <lineage>
        <taxon>Eukaryota</taxon>
        <taxon>Fungi</taxon>
        <taxon>Dikarya</taxon>
        <taxon>Ascomycota</taxon>
        <taxon>Pezizomycotina</taxon>
        <taxon>Leotiomycetes</taxon>
        <taxon>Thelebolales</taxon>
        <taxon>Thelebolaceae</taxon>
        <taxon>Pseudogymnoascus</taxon>
    </lineage>
</organism>
<dbReference type="OrthoDB" id="424753at2759"/>
<dbReference type="Pfam" id="PF00648">
    <property type="entry name" value="Peptidase_C2"/>
    <property type="match status" value="1"/>
</dbReference>
<dbReference type="PANTHER" id="PTHR10183:SF379">
    <property type="entry name" value="CALPAIN-5"/>
    <property type="match status" value="1"/>
</dbReference>
<feature type="compositionally biased region" description="Basic and acidic residues" evidence="7">
    <location>
        <begin position="630"/>
        <end position="672"/>
    </location>
</feature>
<keyword evidence="3 6" id="KW-0378">Hydrolase</keyword>
<feature type="compositionally biased region" description="Basic and acidic residues" evidence="7">
    <location>
        <begin position="934"/>
        <end position="971"/>
    </location>
</feature>
<feature type="region of interest" description="Disordered" evidence="7">
    <location>
        <begin position="17"/>
        <end position="44"/>
    </location>
</feature>
<feature type="active site" evidence="5 6">
    <location>
        <position position="187"/>
    </location>
</feature>
<evidence type="ECO:0000256" key="7">
    <source>
        <dbReference type="SAM" id="MobiDB-lite"/>
    </source>
</evidence>
<gene>
    <name evidence="9" type="ORF">VE01_01204</name>
</gene>
<feature type="compositionally biased region" description="Low complexity" evidence="7">
    <location>
        <begin position="26"/>
        <end position="37"/>
    </location>
</feature>
<evidence type="ECO:0000259" key="8">
    <source>
        <dbReference type="PROSITE" id="PS50203"/>
    </source>
</evidence>
<evidence type="ECO:0000313" key="9">
    <source>
        <dbReference type="EMBL" id="OBU00596.1"/>
    </source>
</evidence>
<feature type="compositionally biased region" description="Basic and acidic residues" evidence="7">
    <location>
        <begin position="590"/>
        <end position="622"/>
    </location>
</feature>
<evidence type="ECO:0000256" key="2">
    <source>
        <dbReference type="ARBA" id="ARBA00022670"/>
    </source>
</evidence>
<feature type="compositionally biased region" description="Basic and acidic residues" evidence="7">
    <location>
        <begin position="679"/>
        <end position="734"/>
    </location>
</feature>
<dbReference type="EMBL" id="KV460208">
    <property type="protein sequence ID" value="OBU00596.1"/>
    <property type="molecule type" value="Genomic_DNA"/>
</dbReference>
<proteinExistence type="inferred from homology"/>
<dbReference type="Gene3D" id="3.90.70.10">
    <property type="entry name" value="Cysteine proteinases"/>
    <property type="match status" value="1"/>
</dbReference>
<dbReference type="InterPro" id="IPR038765">
    <property type="entry name" value="Papain-like_cys_pep_sf"/>
</dbReference>
<keyword evidence="2 6" id="KW-0645">Protease</keyword>
<dbReference type="PRINTS" id="PR00704">
    <property type="entry name" value="CALPAIN"/>
</dbReference>
<feature type="compositionally biased region" description="Basic and acidic residues" evidence="7">
    <location>
        <begin position="829"/>
        <end position="851"/>
    </location>
</feature>
<feature type="compositionally biased region" description="Low complexity" evidence="7">
    <location>
        <begin position="815"/>
        <end position="827"/>
    </location>
</feature>
<feature type="compositionally biased region" description="Polar residues" evidence="7">
    <location>
        <begin position="768"/>
        <end position="779"/>
    </location>
</feature>
<dbReference type="InterPro" id="IPR022684">
    <property type="entry name" value="Calpain_cysteine_protease"/>
</dbReference>
<feature type="compositionally biased region" description="Polar residues" evidence="7">
    <location>
        <begin position="740"/>
        <end position="754"/>
    </location>
</feature>
<feature type="compositionally biased region" description="Basic and acidic residues" evidence="7">
    <location>
        <begin position="895"/>
        <end position="924"/>
    </location>
</feature>
<accession>A0A1B8GXP2</accession>
<evidence type="ECO:0000256" key="3">
    <source>
        <dbReference type="ARBA" id="ARBA00022801"/>
    </source>
</evidence>
<feature type="domain" description="Calpain catalytic" evidence="8">
    <location>
        <begin position="158"/>
        <end position="447"/>
    </location>
</feature>
<evidence type="ECO:0000313" key="10">
    <source>
        <dbReference type="Proteomes" id="UP000091956"/>
    </source>
</evidence>
<dbReference type="STRING" id="342668.A0A1B8GXP2"/>
<dbReference type="AlphaFoldDB" id="A0A1B8GXP2"/>
<feature type="region of interest" description="Disordered" evidence="7">
    <location>
        <begin position="590"/>
        <end position="862"/>
    </location>
</feature>
<comment type="similarity">
    <text evidence="1">Belongs to the peptidase C2 family.</text>
</comment>
<name>A0A1B8GXP2_9PEZI</name>
<feature type="compositionally biased region" description="Basic and acidic residues" evidence="7">
    <location>
        <begin position="794"/>
        <end position="805"/>
    </location>
</feature>